<organism evidence="3 4">
    <name type="scientific">Oryzias melastigma</name>
    <name type="common">Marine medaka</name>
    <dbReference type="NCBI Taxonomy" id="30732"/>
    <lineage>
        <taxon>Eukaryota</taxon>
        <taxon>Metazoa</taxon>
        <taxon>Chordata</taxon>
        <taxon>Craniata</taxon>
        <taxon>Vertebrata</taxon>
        <taxon>Euteleostomi</taxon>
        <taxon>Actinopterygii</taxon>
        <taxon>Neopterygii</taxon>
        <taxon>Teleostei</taxon>
        <taxon>Neoteleostei</taxon>
        <taxon>Acanthomorphata</taxon>
        <taxon>Ovalentaria</taxon>
        <taxon>Atherinomorphae</taxon>
        <taxon>Beloniformes</taxon>
        <taxon>Adrianichthyidae</taxon>
        <taxon>Oryziinae</taxon>
        <taxon>Oryzias</taxon>
    </lineage>
</organism>
<proteinExistence type="predicted"/>
<accession>A0A3B3CFD4</accession>
<feature type="compositionally biased region" description="Low complexity" evidence="1">
    <location>
        <begin position="54"/>
        <end position="79"/>
    </location>
</feature>
<dbReference type="Pfam" id="PF15296">
    <property type="entry name" value="Codanin-1_C"/>
    <property type="match status" value="1"/>
</dbReference>
<evidence type="ECO:0000313" key="4">
    <source>
        <dbReference type="Proteomes" id="UP000261560"/>
    </source>
</evidence>
<dbReference type="PANTHER" id="PTHR28678">
    <property type="entry name" value="CODANIN-1"/>
    <property type="match status" value="1"/>
</dbReference>
<dbReference type="PaxDb" id="30732-ENSOMEP00000016033"/>
<reference evidence="3" key="2">
    <citation type="submission" date="2025-09" db="UniProtKB">
        <authorList>
            <consortium name="Ensembl"/>
        </authorList>
    </citation>
    <scope>IDENTIFICATION</scope>
</reference>
<dbReference type="AlphaFoldDB" id="A0A3B3CFD4"/>
<feature type="compositionally biased region" description="Low complexity" evidence="1">
    <location>
        <begin position="204"/>
        <end position="222"/>
    </location>
</feature>
<feature type="compositionally biased region" description="Polar residues" evidence="1">
    <location>
        <begin position="237"/>
        <end position="247"/>
    </location>
</feature>
<dbReference type="GO" id="GO:0005634">
    <property type="term" value="C:nucleus"/>
    <property type="evidence" value="ECO:0007669"/>
    <property type="project" value="TreeGrafter"/>
</dbReference>
<feature type="compositionally biased region" description="Low complexity" evidence="1">
    <location>
        <begin position="90"/>
        <end position="101"/>
    </location>
</feature>
<dbReference type="Ensembl" id="ENSOMET00000024409.1">
    <property type="protein sequence ID" value="ENSOMEP00000016033.1"/>
    <property type="gene ID" value="ENSOMEG00000017842.1"/>
</dbReference>
<dbReference type="Proteomes" id="UP000261560">
    <property type="component" value="Unplaced"/>
</dbReference>
<feature type="region of interest" description="Disordered" evidence="1">
    <location>
        <begin position="276"/>
        <end position="296"/>
    </location>
</feature>
<feature type="compositionally biased region" description="Polar residues" evidence="1">
    <location>
        <begin position="188"/>
        <end position="199"/>
    </location>
</feature>
<sequence>ILRCKRGNRFVSFLLNFLREQSSPALAHGTPAKTPNRPRPAAQTGGLSERRACRSAGSATTSRSSSRVQLFSPSSSVSPGAESDAAGQLSGVSAFSSPSFSTTWNPASRPSGSDRRHGQRVSLGDFMTSPPDMQPSPFQSQKSRKKNMALGAQGRGGRGSQHSDEMGFWDTGSKKPGRGGGHSRSREQLSPPSTLNFNNLEDFPPVGSSPISISKPSRRINPTPVSAERPRSKPKTCFTSTPFTKLSSPPMGAEVLDGSMRVGSPLSLQEERELLKREKSKRAQQPAASSPCLSSLEPCTPPKTGVLGGAKVTPELQTLCPERSKVTFTPELDLLAELYCACISENLVPNIFLELFFVMQLLTSMSPPSNDAEEQESFSTTNSVHNCVYFAVTVLENQFQLVAHLDKGALRLLAENERVASFSPALRDLLIQAQGKSSAKLSPSVSTFIHSVPFQPDTDNRSNFGNDKAFHTFKKQRDVFYEALREWEDLHNEPGWNFDASLGGRIRGMMNQLTSAGNHSHFARLFLKQLVQMCKGPRMSGAPGEPPDADLLEMLGADGLGRLKRLEERLIQPHGIVGPCPPPSFPGHQEFFRDFIQTASCCQLNQHLQDSLCQQLLQLDEVSILSPSASIKEEDEDGDMEQQDEKQRFSSVLLLARLLAKFLGFISFLPYQTSERPSREIQEASVALVPVLDVCAVLDNSVRRRRTILTVPWLVEFLSMLDFVGPLLLCYRTLFMCRRLQLRRCADVCYLNKLLLVSVLGWLFHDCIPLVDQQLLYFCCPFLSEFRKLLAAFVSGSTAKSGGIIRKITPTSAELKDTPIANRSQQKLQGELEQAFFHNQPPSLRRTVEFVAERVGSNSVKHMKATLVSELMDRGEKILRDKLKSLNFNTSKLNESICALLCDAGLEALERKPELEKCFFCCAVLIRREWKIRFDRVMKALGSPDSVNVSGAEVDPIAQDRPVGPKKKPGSERAMICPPGCDHSAALPSDVLIEMKELLSIAVGPRTEAELPAGSQIKALLHRARDTLACRKVRRRRRRNCNVFFF</sequence>
<evidence type="ECO:0000313" key="3">
    <source>
        <dbReference type="Ensembl" id="ENSOMEP00000016033.1"/>
    </source>
</evidence>
<keyword evidence="4" id="KW-1185">Reference proteome</keyword>
<name>A0A3B3CFD4_ORYME</name>
<dbReference type="InterPro" id="IPR028171">
    <property type="entry name" value="Codanin-1_C"/>
</dbReference>
<evidence type="ECO:0000256" key="1">
    <source>
        <dbReference type="SAM" id="MobiDB-lite"/>
    </source>
</evidence>
<reference evidence="3" key="1">
    <citation type="submission" date="2025-08" db="UniProtKB">
        <authorList>
            <consortium name="Ensembl"/>
        </authorList>
    </citation>
    <scope>IDENTIFICATION</scope>
</reference>
<evidence type="ECO:0000259" key="2">
    <source>
        <dbReference type="Pfam" id="PF15296"/>
    </source>
</evidence>
<dbReference type="InterPro" id="IPR040031">
    <property type="entry name" value="Codanin-1"/>
</dbReference>
<feature type="compositionally biased region" description="Polar residues" evidence="1">
    <location>
        <begin position="102"/>
        <end position="111"/>
    </location>
</feature>
<dbReference type="PANTHER" id="PTHR28678:SF1">
    <property type="entry name" value="CODANIN-1"/>
    <property type="match status" value="1"/>
</dbReference>
<feature type="region of interest" description="Disordered" evidence="1">
    <location>
        <begin position="25"/>
        <end position="250"/>
    </location>
</feature>
<dbReference type="GeneTree" id="ENSGT00940000164449"/>
<dbReference type="GO" id="GO:0006325">
    <property type="term" value="P:chromatin organization"/>
    <property type="evidence" value="ECO:0007669"/>
    <property type="project" value="TreeGrafter"/>
</dbReference>
<protein>
    <submittedName>
        <fullName evidence="3">Codanin 1</fullName>
    </submittedName>
</protein>
<dbReference type="STRING" id="30732.ENSOMEP00000016033"/>
<feature type="domain" description="Codanin-1 C-terminal" evidence="2">
    <location>
        <begin position="766"/>
        <end position="880"/>
    </location>
</feature>